<dbReference type="SMART" id="SM00450">
    <property type="entry name" value="RHOD"/>
    <property type="match status" value="1"/>
</dbReference>
<dbReference type="InterPro" id="IPR027417">
    <property type="entry name" value="P-loop_NTPase"/>
</dbReference>
<feature type="domain" description="Rhodanese" evidence="2">
    <location>
        <begin position="13"/>
        <end position="134"/>
    </location>
</feature>
<evidence type="ECO:0000256" key="1">
    <source>
        <dbReference type="ARBA" id="ARBA00023266"/>
    </source>
</evidence>
<dbReference type="Gene3D" id="3.40.250.10">
    <property type="entry name" value="Rhodanese-like domain"/>
    <property type="match status" value="1"/>
</dbReference>
<dbReference type="SUPFAM" id="SSF52821">
    <property type="entry name" value="Rhodanese/Cell cycle control phosphatase"/>
    <property type="match status" value="1"/>
</dbReference>
<gene>
    <name evidence="3" type="ORF">GCM10011514_33270</name>
</gene>
<dbReference type="InterPro" id="IPR036873">
    <property type="entry name" value="Rhodanese-like_dom_sf"/>
</dbReference>
<evidence type="ECO:0000313" key="3">
    <source>
        <dbReference type="EMBL" id="GGD66582.1"/>
    </source>
</evidence>
<comment type="caution">
    <text evidence="3">The sequence shown here is derived from an EMBL/GenBank/DDBJ whole genome shotgun (WGS) entry which is preliminary data.</text>
</comment>
<proteinExistence type="predicted"/>
<accession>A0A916YXX0</accession>
<dbReference type="Proteomes" id="UP000609064">
    <property type="component" value="Unassembled WGS sequence"/>
</dbReference>
<dbReference type="PANTHER" id="PTHR30401">
    <property type="entry name" value="TRNA 2-SELENOURIDINE SYNTHASE"/>
    <property type="match status" value="1"/>
</dbReference>
<organism evidence="3 4">
    <name type="scientific">Emticicia aquatilis</name>
    <dbReference type="NCBI Taxonomy" id="1537369"/>
    <lineage>
        <taxon>Bacteria</taxon>
        <taxon>Pseudomonadati</taxon>
        <taxon>Bacteroidota</taxon>
        <taxon>Cytophagia</taxon>
        <taxon>Cytophagales</taxon>
        <taxon>Leadbetterellaceae</taxon>
        <taxon>Emticicia</taxon>
    </lineage>
</organism>
<dbReference type="InterPro" id="IPR017582">
    <property type="entry name" value="SelU"/>
</dbReference>
<dbReference type="EMBL" id="BMKK01000006">
    <property type="protein sequence ID" value="GGD66582.1"/>
    <property type="molecule type" value="Genomic_DNA"/>
</dbReference>
<sequence>MIKPLSIEHFLEKAKTLPIIDVRSPGEFERGHIVGALNIPLFENHERAEVGTRYKRVGKESAFLLGLDIVGPKLSGFVKKSKKIAPEGEVLVHCWRGGMRSGSFATLLSSAGMKVSTLIGGYKKYRNFILEELSQPLNIIVLGGKTGSGKTEILYELQKQGEQILDLESLANHKGSAFGMLGQAPQPMTEHFENMLYAEFAKLDPTRRIWVEDESRNIGCCNIPDALWQQMRKTQVAYIDVDREIRVQRLIEEYAHFSFDELKAATDRILKRLGGQHHKAAIEALGNGDFSFGTDIALNYYDKTYLHGLSKRDPSKITTFKVTENNPSATAAQLIAGI</sequence>
<dbReference type="PROSITE" id="PS50206">
    <property type="entry name" value="RHODANESE_3"/>
    <property type="match status" value="1"/>
</dbReference>
<evidence type="ECO:0000313" key="4">
    <source>
        <dbReference type="Proteomes" id="UP000609064"/>
    </source>
</evidence>
<dbReference type="InterPro" id="IPR001763">
    <property type="entry name" value="Rhodanese-like_dom"/>
</dbReference>
<dbReference type="SUPFAM" id="SSF52540">
    <property type="entry name" value="P-loop containing nucleoside triphosphate hydrolases"/>
    <property type="match status" value="1"/>
</dbReference>
<keyword evidence="4" id="KW-1185">Reference proteome</keyword>
<name>A0A916YXX0_9BACT</name>
<dbReference type="Pfam" id="PF26341">
    <property type="entry name" value="AAA_SelU"/>
    <property type="match status" value="1"/>
</dbReference>
<dbReference type="AlphaFoldDB" id="A0A916YXX0"/>
<dbReference type="PANTHER" id="PTHR30401:SF0">
    <property type="entry name" value="TRNA 2-SELENOURIDINE SYNTHASE"/>
    <property type="match status" value="1"/>
</dbReference>
<dbReference type="NCBIfam" id="NF008752">
    <property type="entry name" value="PRK11784.1-4"/>
    <property type="match status" value="1"/>
</dbReference>
<dbReference type="PROSITE" id="PS00383">
    <property type="entry name" value="TYR_PHOSPHATASE_1"/>
    <property type="match status" value="1"/>
</dbReference>
<dbReference type="RefSeq" id="WP_188767503.1">
    <property type="nucleotide sequence ID" value="NZ_BMKK01000006.1"/>
</dbReference>
<dbReference type="NCBIfam" id="TIGR03167">
    <property type="entry name" value="tRNA_sel_U_synt"/>
    <property type="match status" value="1"/>
</dbReference>
<dbReference type="GO" id="GO:0002098">
    <property type="term" value="P:tRNA wobble uridine modification"/>
    <property type="evidence" value="ECO:0007669"/>
    <property type="project" value="InterPro"/>
</dbReference>
<protein>
    <submittedName>
        <fullName evidence="3">tRNA 2-selenouridine synthase</fullName>
    </submittedName>
</protein>
<dbReference type="GO" id="GO:0043828">
    <property type="term" value="F:tRNA 2-selenouridine synthase activity"/>
    <property type="evidence" value="ECO:0007669"/>
    <property type="project" value="InterPro"/>
</dbReference>
<reference evidence="3" key="2">
    <citation type="submission" date="2020-09" db="EMBL/GenBank/DDBJ databases">
        <authorList>
            <person name="Sun Q."/>
            <person name="Zhou Y."/>
        </authorList>
    </citation>
    <scope>NUCLEOTIDE SEQUENCE</scope>
    <source>
        <strain evidence="3">CGMCC 1.15958</strain>
    </source>
</reference>
<dbReference type="Pfam" id="PF00581">
    <property type="entry name" value="Rhodanese"/>
    <property type="match status" value="1"/>
</dbReference>
<evidence type="ECO:0000259" key="2">
    <source>
        <dbReference type="PROSITE" id="PS50206"/>
    </source>
</evidence>
<dbReference type="InterPro" id="IPR058840">
    <property type="entry name" value="AAA_SelU"/>
</dbReference>
<reference evidence="3" key="1">
    <citation type="journal article" date="2014" name="Int. J. Syst. Evol. Microbiol.">
        <title>Complete genome sequence of Corynebacterium casei LMG S-19264T (=DSM 44701T), isolated from a smear-ripened cheese.</title>
        <authorList>
            <consortium name="US DOE Joint Genome Institute (JGI-PGF)"/>
            <person name="Walter F."/>
            <person name="Albersmeier A."/>
            <person name="Kalinowski J."/>
            <person name="Ruckert C."/>
        </authorList>
    </citation>
    <scope>NUCLEOTIDE SEQUENCE</scope>
    <source>
        <strain evidence="3">CGMCC 1.15958</strain>
    </source>
</reference>
<dbReference type="InterPro" id="IPR016130">
    <property type="entry name" value="Tyr_Pase_AS"/>
</dbReference>
<keyword evidence="1" id="KW-0711">Selenium</keyword>
<dbReference type="NCBIfam" id="NF008750">
    <property type="entry name" value="PRK11784.1-2"/>
    <property type="match status" value="1"/>
</dbReference>